<dbReference type="PIRSF" id="PIRSF000331">
    <property type="entry name" value="HpaA_HpaB"/>
    <property type="match status" value="1"/>
</dbReference>
<dbReference type="FunCoup" id="G0EGA9">
    <property type="interactions" value="44"/>
</dbReference>
<keyword evidence="2" id="KW-0274">FAD</keyword>
<dbReference type="STRING" id="694429.Pyrfu_1275"/>
<evidence type="ECO:0000256" key="1">
    <source>
        <dbReference type="ARBA" id="ARBA00022630"/>
    </source>
</evidence>
<dbReference type="InterPro" id="IPR024674">
    <property type="entry name" value="HpaB/PvcC/4-BUDH_N"/>
</dbReference>
<feature type="domain" description="HpaB/PvcC/4-BUDH N-terminal" evidence="5">
    <location>
        <begin position="7"/>
        <end position="274"/>
    </location>
</feature>
<keyword evidence="3" id="KW-0560">Oxidoreductase</keyword>
<gene>
    <name evidence="6" type="ordered locus">Pyrfu_1275</name>
</gene>
<dbReference type="PANTHER" id="PTHR36117:SF3">
    <property type="entry name" value="4-HYDROXYPHENYLACETATE 3-MONOOXYGENASE-RELATED"/>
    <property type="match status" value="1"/>
</dbReference>
<dbReference type="Gene3D" id="1.10.3140.10">
    <property type="entry name" value="4-hydroxybutyryl-coa dehydratase, domain 1"/>
    <property type="match status" value="1"/>
</dbReference>
<dbReference type="Pfam" id="PF11794">
    <property type="entry name" value="HpaB_N"/>
    <property type="match status" value="1"/>
</dbReference>
<dbReference type="InterPro" id="IPR046373">
    <property type="entry name" value="Acyl-CoA_Oxase/DH_mid-dom_sf"/>
</dbReference>
<dbReference type="Pfam" id="PF03241">
    <property type="entry name" value="HpaB"/>
    <property type="match status" value="1"/>
</dbReference>
<organism evidence="6 7">
    <name type="scientific">Pyrolobus fumarii (strain DSM 11204 / 1A)</name>
    <dbReference type="NCBI Taxonomy" id="694429"/>
    <lineage>
        <taxon>Archaea</taxon>
        <taxon>Thermoproteota</taxon>
        <taxon>Thermoprotei</taxon>
        <taxon>Desulfurococcales</taxon>
        <taxon>Pyrodictiaceae</taxon>
        <taxon>Pyrolobus</taxon>
    </lineage>
</organism>
<evidence type="ECO:0000256" key="3">
    <source>
        <dbReference type="ARBA" id="ARBA00023002"/>
    </source>
</evidence>
<dbReference type="InterPro" id="IPR009100">
    <property type="entry name" value="AcylCoA_DH/oxidase_NM_dom_sf"/>
</dbReference>
<sequence>MGLRKPEEYIQAIRHRKKAEIYVLGEQVEDVTKHPFLKPTVRAYAVTYEAAWDPALRKLAVAYSPYINEEVNRFNHIHQSREDLEAKVKLLRALSHKVGACVQRCVGWDAINALHIVTHMIDKKKGSDYHKRFIEFLKYVQKNDIALAGAMTDVKGVRSLRPHQQPNPDAYVRVVEVRDDGIVVRGAKMSITGVVTSEEIIVMPTRAMTEKDEAYAISFAVPLDTEGIKIIVGRQVNDCRRFEENEIDSLPGAFNHEAMIIFDDVFVPWERVFMFKEWEFAYPLVEIFSSYHRHAYGGCKSGLADIIIGAAYNLAKQMGIADKHHIREKLVEMVFLTEAMYAASIAASWRGRKMGSGCYWVDPMFSNVAKQLVTRFPYEIARLSHDIAGGVLGTAPSAKDFMHPKLKPLLEKYFQCLPDYPAEHRLRMVRLLENISLGVMFLIESLHGAGSPAAQRIMMGRLYDFEKAEKIAKYLARIEKELPEEIRGKPEPWRSDIEE</sequence>
<proteinExistence type="predicted"/>
<dbReference type="OrthoDB" id="32865at2157"/>
<evidence type="ECO:0000259" key="5">
    <source>
        <dbReference type="Pfam" id="PF11794"/>
    </source>
</evidence>
<dbReference type="EC" id="5.3.3.3" evidence="6"/>
<keyword evidence="1" id="KW-0285">Flavoprotein</keyword>
<evidence type="ECO:0000313" key="7">
    <source>
        <dbReference type="Proteomes" id="UP000001037"/>
    </source>
</evidence>
<dbReference type="EMBL" id="CP002838">
    <property type="protein sequence ID" value="AEM39134.1"/>
    <property type="molecule type" value="Genomic_DNA"/>
</dbReference>
<dbReference type="GeneID" id="11138458"/>
<dbReference type="InterPro" id="IPR004925">
    <property type="entry name" value="HpaB/PvcC/4-BUDH"/>
</dbReference>
<evidence type="ECO:0000256" key="2">
    <source>
        <dbReference type="ARBA" id="ARBA00022827"/>
    </source>
</evidence>
<dbReference type="Gene3D" id="2.40.110.10">
    <property type="entry name" value="Butyryl-CoA Dehydrogenase, subunit A, domain 2"/>
    <property type="match status" value="1"/>
</dbReference>
<evidence type="ECO:0000313" key="6">
    <source>
        <dbReference type="EMBL" id="AEM39134.1"/>
    </source>
</evidence>
<dbReference type="AlphaFoldDB" id="G0EGA9"/>
<accession>G0EGA9</accession>
<dbReference type="eggNOG" id="arCOG02143">
    <property type="taxonomic scope" value="Archaea"/>
</dbReference>
<dbReference type="GO" id="GO:0016627">
    <property type="term" value="F:oxidoreductase activity, acting on the CH-CH group of donors"/>
    <property type="evidence" value="ECO:0007669"/>
    <property type="project" value="InterPro"/>
</dbReference>
<protein>
    <submittedName>
        <fullName evidence="6">Vinylacetyl-CoA Delta-isomerase</fullName>
        <ecNumber evidence="6">5.3.3.3</ecNumber>
    </submittedName>
</protein>
<dbReference type="InterPro" id="IPR024719">
    <property type="entry name" value="HpaB/PvcC/4-BUDH_C"/>
</dbReference>
<name>G0EGA9_PYRF1</name>
<dbReference type="Gene3D" id="1.20.140.10">
    <property type="entry name" value="Butyryl-CoA Dehydrogenase, subunit A, domain 3"/>
    <property type="match status" value="1"/>
</dbReference>
<dbReference type="KEGG" id="pfm:Pyrfu_1275"/>
<evidence type="ECO:0000259" key="4">
    <source>
        <dbReference type="Pfam" id="PF03241"/>
    </source>
</evidence>
<dbReference type="PANTHER" id="PTHR36117">
    <property type="entry name" value="4-HYDROXYPHENYLACETATE 3-MONOOXYGENASE-RELATED"/>
    <property type="match status" value="1"/>
</dbReference>
<dbReference type="SUPFAM" id="SSF56645">
    <property type="entry name" value="Acyl-CoA dehydrogenase NM domain-like"/>
    <property type="match status" value="1"/>
</dbReference>
<reference evidence="6 7" key="1">
    <citation type="journal article" date="2011" name="Stand. Genomic Sci.">
        <title>Complete genome sequence of the hyperthermophilic chemolithoautotroph Pyrolobus fumarii type strain (1A).</title>
        <authorList>
            <person name="Anderson I."/>
            <person name="Goker M."/>
            <person name="Nolan M."/>
            <person name="Lucas S."/>
            <person name="Hammon N."/>
            <person name="Deshpande S."/>
            <person name="Cheng J.F."/>
            <person name="Tapia R."/>
            <person name="Han C."/>
            <person name="Goodwin L."/>
            <person name="Pitluck S."/>
            <person name="Huntemann M."/>
            <person name="Liolios K."/>
            <person name="Ivanova N."/>
            <person name="Pagani I."/>
            <person name="Mavromatis K."/>
            <person name="Ovchinikova G."/>
            <person name="Pati A."/>
            <person name="Chen A."/>
            <person name="Palaniappan K."/>
            <person name="Land M."/>
            <person name="Hauser L."/>
            <person name="Brambilla E.M."/>
            <person name="Huber H."/>
            <person name="Yasawong M."/>
            <person name="Rohde M."/>
            <person name="Spring S."/>
            <person name="Abt B."/>
            <person name="Sikorski J."/>
            <person name="Wirth R."/>
            <person name="Detter J.C."/>
            <person name="Woyke T."/>
            <person name="Bristow J."/>
            <person name="Eisen J.A."/>
            <person name="Markowitz V."/>
            <person name="Hugenholtz P."/>
            <person name="Kyrpides N.C."/>
            <person name="Klenk H.P."/>
            <person name="Lapidus A."/>
        </authorList>
    </citation>
    <scope>NUCLEOTIDE SEQUENCE [LARGE SCALE GENOMIC DNA]</scope>
    <source>
        <strain evidence="7">DSM 11204 / 1A</strain>
    </source>
</reference>
<dbReference type="GO" id="GO:0050393">
    <property type="term" value="F:vinylacetyl-CoA delta-isomerase activity"/>
    <property type="evidence" value="ECO:0007669"/>
    <property type="project" value="UniProtKB-EC"/>
</dbReference>
<keyword evidence="6" id="KW-0413">Isomerase</keyword>
<dbReference type="HOGENOM" id="CLU_023920_1_0_2"/>
<dbReference type="InParanoid" id="G0EGA9"/>
<dbReference type="RefSeq" id="WP_014026811.1">
    <property type="nucleotide sequence ID" value="NC_015931.1"/>
</dbReference>
<feature type="domain" description="HpaB/PvcC/4-BUDH C-terminal" evidence="4">
    <location>
        <begin position="284"/>
        <end position="476"/>
    </location>
</feature>
<dbReference type="Proteomes" id="UP000001037">
    <property type="component" value="Chromosome"/>
</dbReference>
<dbReference type="InterPro" id="IPR036250">
    <property type="entry name" value="AcylCo_DH-like_C"/>
</dbReference>
<dbReference type="SUPFAM" id="SSF47203">
    <property type="entry name" value="Acyl-CoA dehydrogenase C-terminal domain-like"/>
    <property type="match status" value="1"/>
</dbReference>
<keyword evidence="7" id="KW-1185">Reference proteome</keyword>